<proteinExistence type="predicted"/>
<reference evidence="1 2" key="1">
    <citation type="submission" date="2024-03" db="EMBL/GenBank/DDBJ databases">
        <authorList>
            <person name="Jo J.-H."/>
        </authorList>
    </citation>
    <scope>NUCLEOTIDE SEQUENCE [LARGE SCALE GENOMIC DNA]</scope>
    <source>
        <strain evidence="1 2">PS1R-30</strain>
    </source>
</reference>
<keyword evidence="2" id="KW-1185">Reference proteome</keyword>
<comment type="caution">
    <text evidence="1">The sequence shown here is derived from an EMBL/GenBank/DDBJ whole genome shotgun (WGS) entry which is preliminary data.</text>
</comment>
<dbReference type="Proteomes" id="UP001361239">
    <property type="component" value="Unassembled WGS sequence"/>
</dbReference>
<dbReference type="RefSeq" id="WP_339588261.1">
    <property type="nucleotide sequence ID" value="NZ_JBBHJZ010000003.1"/>
</dbReference>
<evidence type="ECO:0000313" key="2">
    <source>
        <dbReference type="Proteomes" id="UP001361239"/>
    </source>
</evidence>
<evidence type="ECO:0000313" key="1">
    <source>
        <dbReference type="EMBL" id="MEJ5978334.1"/>
    </source>
</evidence>
<gene>
    <name evidence="1" type="ORF">WG901_16900</name>
</gene>
<organism evidence="1 2">
    <name type="scientific">Novosphingobium anseongense</name>
    <dbReference type="NCBI Taxonomy" id="3133436"/>
    <lineage>
        <taxon>Bacteria</taxon>
        <taxon>Pseudomonadati</taxon>
        <taxon>Pseudomonadota</taxon>
        <taxon>Alphaproteobacteria</taxon>
        <taxon>Sphingomonadales</taxon>
        <taxon>Sphingomonadaceae</taxon>
        <taxon>Novosphingobium</taxon>
    </lineage>
</organism>
<dbReference type="PANTHER" id="PTHR12922">
    <property type="entry name" value="UBIQUINONE BIOSYNTHESIS PROTEIN"/>
    <property type="match status" value="1"/>
</dbReference>
<dbReference type="Pfam" id="PF05019">
    <property type="entry name" value="Coq4"/>
    <property type="match status" value="1"/>
</dbReference>
<sequence>MGSATTVSDIAQAGFAVQDGERPFVLRDTGTGEGGTLASDMLRPNMLVRRHAEGTDVFPISHPDRPKAVFRFAKAWHHFRILIKDKEQTEQIVAVVDALPWRKLAEEASAFLATERGRAIFQAEPYLPDFLDDHAALRRTPKGSFAHAYCDFMEREGLSAAGMVEATSARDKDQRKFGDGVAWYIDRLRDFHDLVHIMTGYGRDLLGEQCVLAFTYHQRPCPGNLFLAWAGNVMMRTKMRTKAPIVRALLEARRNGKQCPRIVEQPIQELFAMPLDTVREMFNVPEPHWYRKVHEVLRADGIDAYAFMAKQAG</sequence>
<dbReference type="PANTHER" id="PTHR12922:SF7">
    <property type="entry name" value="UBIQUINONE BIOSYNTHESIS PROTEIN COQ4 HOMOLOG, MITOCHONDRIAL"/>
    <property type="match status" value="1"/>
</dbReference>
<dbReference type="EMBL" id="JBBHJZ010000003">
    <property type="protein sequence ID" value="MEJ5978334.1"/>
    <property type="molecule type" value="Genomic_DNA"/>
</dbReference>
<name>A0ABU8S030_9SPHN</name>
<protein>
    <submittedName>
        <fullName evidence="1">Coq4 family protein</fullName>
    </submittedName>
</protein>
<accession>A0ABU8S030</accession>
<dbReference type="InterPro" id="IPR007715">
    <property type="entry name" value="Coq4"/>
</dbReference>